<dbReference type="Pfam" id="PF21260">
    <property type="entry name" value="Laman-like_dom"/>
    <property type="match status" value="1"/>
</dbReference>
<evidence type="ECO:0000256" key="8">
    <source>
        <dbReference type="ARBA" id="ARBA00023157"/>
    </source>
</evidence>
<evidence type="ECO:0000256" key="10">
    <source>
        <dbReference type="ARBA" id="ARBA00023295"/>
    </source>
</evidence>
<evidence type="ECO:0000256" key="5">
    <source>
        <dbReference type="ARBA" id="ARBA00022729"/>
    </source>
</evidence>
<dbReference type="FunFam" id="2.60.40.1180:FF:000018">
    <property type="entry name" value="Alpha-mannosidase"/>
    <property type="match status" value="1"/>
</dbReference>
<dbReference type="CDD" id="cd10810">
    <property type="entry name" value="GH38N_AMII_LAM_like"/>
    <property type="match status" value="1"/>
</dbReference>
<keyword evidence="9" id="KW-0325">Glycoprotein</keyword>
<dbReference type="GO" id="GO:0004559">
    <property type="term" value="F:alpha-mannosidase activity"/>
    <property type="evidence" value="ECO:0007669"/>
    <property type="project" value="UniProtKB-EC"/>
</dbReference>
<dbReference type="GO" id="GO:0005764">
    <property type="term" value="C:lysosome"/>
    <property type="evidence" value="ECO:0007669"/>
    <property type="project" value="TreeGrafter"/>
</dbReference>
<dbReference type="EMBL" id="MK075237">
    <property type="protein sequence ID" value="AYV99640.1"/>
    <property type="molecule type" value="mRNA"/>
</dbReference>
<accession>A0A3G5BIM3</accession>
<dbReference type="InterPro" id="IPR028995">
    <property type="entry name" value="Glyco_hydro_57/38_cen_sf"/>
</dbReference>
<evidence type="ECO:0000256" key="4">
    <source>
        <dbReference type="ARBA" id="ARBA00022723"/>
    </source>
</evidence>
<keyword evidence="4 11" id="KW-0479">Metal-binding</keyword>
<evidence type="ECO:0000256" key="2">
    <source>
        <dbReference type="ARBA" id="ARBA00009792"/>
    </source>
</evidence>
<dbReference type="SUPFAM" id="SSF74650">
    <property type="entry name" value="Galactose mutarotase-like"/>
    <property type="match status" value="1"/>
</dbReference>
<evidence type="ECO:0000256" key="11">
    <source>
        <dbReference type="RuleBase" id="RU361199"/>
    </source>
</evidence>
<keyword evidence="10 11" id="KW-0326">Glycosidase</keyword>
<name>A0A3G5BIM3_DOLGE</name>
<comment type="similarity">
    <text evidence="2 11">Belongs to the glycosyl hydrolase 38 family.</text>
</comment>
<dbReference type="FunFam" id="1.20.1270.50:FF:000003">
    <property type="entry name" value="Alpha-mannosidase"/>
    <property type="match status" value="1"/>
</dbReference>
<proteinExistence type="evidence at transcript level"/>
<dbReference type="InterPro" id="IPR050843">
    <property type="entry name" value="Glycosyl_Hydrlase_38"/>
</dbReference>
<dbReference type="PANTHER" id="PTHR11607">
    <property type="entry name" value="ALPHA-MANNOSIDASE"/>
    <property type="match status" value="1"/>
</dbReference>
<dbReference type="Pfam" id="PF17677">
    <property type="entry name" value="Glyco_hydro38C2"/>
    <property type="match status" value="1"/>
</dbReference>
<dbReference type="GO" id="GO:0030246">
    <property type="term" value="F:carbohydrate binding"/>
    <property type="evidence" value="ECO:0007669"/>
    <property type="project" value="InterPro"/>
</dbReference>
<feature type="signal peptide" evidence="11">
    <location>
        <begin position="1"/>
        <end position="20"/>
    </location>
</feature>
<comment type="cofactor">
    <cofactor evidence="11">
        <name>Zn(2+)</name>
        <dbReference type="ChEBI" id="CHEBI:29105"/>
    </cofactor>
    <text evidence="11">Binds 1 zinc ion per subunit.</text>
</comment>
<dbReference type="Gene3D" id="3.20.110.10">
    <property type="entry name" value="Glycoside hydrolase 38, N terminal domain"/>
    <property type="match status" value="1"/>
</dbReference>
<protein>
    <recommendedName>
        <fullName evidence="3 11">Alpha-mannosidase</fullName>
        <ecNumber evidence="11">3.2.1.-</ecNumber>
    </recommendedName>
</protein>
<dbReference type="InterPro" id="IPR048534">
    <property type="entry name" value="Man2a1-like_dom"/>
</dbReference>
<keyword evidence="5 11" id="KW-0732">Signal</keyword>
<dbReference type="SMART" id="SM00872">
    <property type="entry name" value="Alpha-mann_mid"/>
    <property type="match status" value="1"/>
</dbReference>
<dbReference type="FunFam" id="2.70.98.30:FF:000003">
    <property type="entry name" value="Alpha-mannosidase"/>
    <property type="match status" value="1"/>
</dbReference>
<dbReference type="InterPro" id="IPR015341">
    <property type="entry name" value="Glyco_hydro_38_cen"/>
</dbReference>
<dbReference type="EC" id="3.2.1.-" evidence="11"/>
<keyword evidence="6 11" id="KW-0378">Hydrolase</keyword>
<dbReference type="FunFam" id="3.20.110.10:FF:000001">
    <property type="entry name" value="Alpha-mannosidase"/>
    <property type="match status" value="1"/>
</dbReference>
<dbReference type="Pfam" id="PF09261">
    <property type="entry name" value="Alpha-mann_mid"/>
    <property type="match status" value="1"/>
</dbReference>
<evidence type="ECO:0000256" key="9">
    <source>
        <dbReference type="ARBA" id="ARBA00023180"/>
    </source>
</evidence>
<keyword evidence="7 11" id="KW-0862">Zinc</keyword>
<dbReference type="Gene3D" id="2.60.40.1180">
    <property type="entry name" value="Golgi alpha-mannosidase II"/>
    <property type="match status" value="1"/>
</dbReference>
<dbReference type="Gene3D" id="2.70.98.30">
    <property type="entry name" value="Golgi alpha-mannosidase II, domain 4"/>
    <property type="match status" value="1"/>
</dbReference>
<dbReference type="InterPro" id="IPR011330">
    <property type="entry name" value="Glyco_hydro/deAcase_b/a-brl"/>
</dbReference>
<dbReference type="Pfam" id="PF01074">
    <property type="entry name" value="Glyco_hydro_38N"/>
    <property type="match status" value="1"/>
</dbReference>
<evidence type="ECO:0000256" key="7">
    <source>
        <dbReference type="ARBA" id="ARBA00022833"/>
    </source>
</evidence>
<reference evidence="13" key="1">
    <citation type="journal article" date="2018" name="Toxins">
        <title>Buzz kill: function and proteomic composition of venom from the giant assassin fly Dolopus genitalis (Diptera: Asilidae).</title>
        <authorList>
            <person name="Walker A.A."/>
            <person name="Dobson J."/>
            <person name="Jin J."/>
            <person name="Robinson S.D."/>
            <person name="Herzig V."/>
            <person name="Vetter I."/>
            <person name="King G.F."/>
            <person name="Fry B.G."/>
        </authorList>
    </citation>
    <scope>NUCLEOTIDE SEQUENCE</scope>
    <source>
        <strain evidence="13">Dg119</strain>
        <tissue evidence="13">Venom/thoracic glands</tissue>
    </source>
</reference>
<dbReference type="AlphaFoldDB" id="A0A3G5BIM3"/>
<dbReference type="PANTHER" id="PTHR11607:SF3">
    <property type="entry name" value="LYSOSOMAL ALPHA-MANNOSIDASE"/>
    <property type="match status" value="1"/>
</dbReference>
<dbReference type="Gene3D" id="2.60.40.1360">
    <property type="match status" value="1"/>
</dbReference>
<dbReference type="InterPro" id="IPR011013">
    <property type="entry name" value="Gal_mutarotase_sf_dom"/>
</dbReference>
<feature type="chain" id="PRO_5017853985" description="Alpha-mannosidase" evidence="11">
    <location>
        <begin position="21"/>
        <end position="997"/>
    </location>
</feature>
<evidence type="ECO:0000256" key="1">
    <source>
        <dbReference type="ARBA" id="ARBA00000365"/>
    </source>
</evidence>
<dbReference type="InterPro" id="IPR041147">
    <property type="entry name" value="GH38_C"/>
</dbReference>
<dbReference type="InterPro" id="IPR000602">
    <property type="entry name" value="Glyco_hydro_38_N"/>
</dbReference>
<evidence type="ECO:0000256" key="6">
    <source>
        <dbReference type="ARBA" id="ARBA00022801"/>
    </source>
</evidence>
<dbReference type="FunFam" id="1.20.1270.50:FF:000002">
    <property type="entry name" value="Alpha-mannosidase"/>
    <property type="match status" value="1"/>
</dbReference>
<dbReference type="SUPFAM" id="SSF88713">
    <property type="entry name" value="Glycoside hydrolase/deacetylase"/>
    <property type="match status" value="1"/>
</dbReference>
<comment type="catalytic activity">
    <reaction evidence="1">
        <text>Hydrolysis of terminal, non-reducing alpha-D-mannose residues in alpha-D-mannosides.</text>
        <dbReference type="EC" id="3.2.1.24"/>
    </reaction>
</comment>
<organism evidence="13">
    <name type="scientific">Dolopus genitalis</name>
    <name type="common">Giant Australian assassin fly</name>
    <name type="synonym">Asilus genitalis</name>
    <dbReference type="NCBI Taxonomy" id="2488630"/>
    <lineage>
        <taxon>Eukaryota</taxon>
        <taxon>Metazoa</taxon>
        <taxon>Ecdysozoa</taxon>
        <taxon>Arthropoda</taxon>
        <taxon>Hexapoda</taxon>
        <taxon>Insecta</taxon>
        <taxon>Pterygota</taxon>
        <taxon>Neoptera</taxon>
        <taxon>Endopterygota</taxon>
        <taxon>Diptera</taxon>
        <taxon>Brachycera</taxon>
        <taxon>Muscomorpha</taxon>
        <taxon>Asiloidea</taxon>
        <taxon>Asilidae</taxon>
        <taxon>Asilinae</taxon>
        <taxon>Dolopus</taxon>
    </lineage>
</organism>
<evidence type="ECO:0000256" key="3">
    <source>
        <dbReference type="ARBA" id="ARBA00012752"/>
    </source>
</evidence>
<evidence type="ECO:0000259" key="12">
    <source>
        <dbReference type="SMART" id="SM00872"/>
    </source>
</evidence>
<dbReference type="Pfam" id="PF07748">
    <property type="entry name" value="Glyco_hydro_38C"/>
    <property type="match status" value="1"/>
</dbReference>
<sequence length="997" mass="114977">MFVRICGVKLLLFIFYTTSAMSLFQNGCAYKNCPISLPDKLNVHLVPHTHDDVGWLKTVDQYYYGSKTTIQKAGVQYILDSVVDQLLRDRNRRFVYVESAFFFKWWEEQHEDLKEKVKNLVNERRLEFIGGAWSMNDEATTHYQSIIDQFAWGLKKLNDTFGKCGKPKVGWQIDTFGHSREMASLLAQMGYDGLFFARLDYQNKGKRLREKTAEMIWHASESLGETSDIFTGVLYNHYSAPPGFCFDILCNDEPIIDGKNSTENNVAERINKFLLYLDNMSTYYRTNNLMIPMGDDFTYQDANVWYKNLDKLIRYGNDKQKYGSIVNIFYSTPSCYLKSLHDSNVKWPVKTQDFLPYSTDPHSFWSGYFTSRSTLKRFERVGNHLLQVCKQLSALSMLQNQPFDNNLASLREVMGIMQHHDAITGTEKEKVAFDYSLQLYNAIEACSINVKEALKKLLKVEQTKELKDLGFQNCLNLNISACEVSEKSEKFIVTVYNPLNRLTSQYIRIPVPEGNYEVKDEKGFVISSQIVPIPVLVRKIPGRLSTAVNELVFEAKNVPSNGIISYFVSKSFGMFDDRSPKVILLRSRRDEPSSDTEFSIGNSEISLRFNQYGFLKNVTTQITGTKQLEQNFLYYEAAAGNNLEFANRSSGAYIFRPNGTEKELANKIEVKIYRGPLVEEVHQKFNDWTSQVVRIYKNVNFAEFEWLVGPIPVSDNIGKEVISRFTTNIQSSGIFYTDSNGREMVKRVRNYRDDFVPYLKELVAGNYYPITSKISLEDKENKLSILTDRAQGGGSLQDGVLELMIHRRLLHDDAFGVGEALNEMAFGEGLVTRGKHLLIFDRPSTSANILEKRIELMTLLPLWTTFSKANDLKFNNWENKMLNISLLTPLPEHIHLLTLETWSNQQLLIRFENILEKGQSIDISFDIMKLLRILNVQAYRETTLDGSSWLSDLKRLRFNYDKVNIRDAKQTNINEKDNLAPQIILKPMQIRTFMLFR</sequence>
<dbReference type="InterPro" id="IPR027291">
    <property type="entry name" value="Glyco_hydro_38_N_sf"/>
</dbReference>
<dbReference type="InterPro" id="IPR013780">
    <property type="entry name" value="Glyco_hydro_b"/>
</dbReference>
<keyword evidence="8" id="KW-1015">Disulfide bond</keyword>
<evidence type="ECO:0000313" key="13">
    <source>
        <dbReference type="EMBL" id="AYV99640.1"/>
    </source>
</evidence>
<feature type="domain" description="Glycoside hydrolase family 38 central" evidence="12">
    <location>
        <begin position="363"/>
        <end position="439"/>
    </location>
</feature>
<dbReference type="GO" id="GO:0006013">
    <property type="term" value="P:mannose metabolic process"/>
    <property type="evidence" value="ECO:0007669"/>
    <property type="project" value="InterPro"/>
</dbReference>
<dbReference type="GO" id="GO:0046872">
    <property type="term" value="F:metal ion binding"/>
    <property type="evidence" value="ECO:0007669"/>
    <property type="project" value="UniProtKB-KW"/>
</dbReference>
<dbReference type="SUPFAM" id="SSF88688">
    <property type="entry name" value="Families 57/38 glycoside transferase middle domain"/>
    <property type="match status" value="1"/>
</dbReference>
<dbReference type="InterPro" id="IPR011682">
    <property type="entry name" value="Glyco_hydro_38_C"/>
</dbReference>
<dbReference type="Gene3D" id="1.20.1270.50">
    <property type="entry name" value="Glycoside hydrolase family 38, central domain"/>
    <property type="match status" value="2"/>
</dbReference>
<dbReference type="InterPro" id="IPR037094">
    <property type="entry name" value="Glyco_hydro_38_cen_sf"/>
</dbReference>